<dbReference type="PROSITE" id="PS50986">
    <property type="entry name" value="MANSC"/>
    <property type="match status" value="1"/>
</dbReference>
<comment type="subcellular location">
    <subcellularLocation>
        <location evidence="1">Membrane</location>
        <topology evidence="1">Single-pass type I membrane protein</topology>
    </subcellularLocation>
</comment>
<dbReference type="InterPro" id="IPR011106">
    <property type="entry name" value="MANSC_N"/>
</dbReference>
<evidence type="ECO:0000256" key="6">
    <source>
        <dbReference type="ARBA" id="ARBA00023157"/>
    </source>
</evidence>
<evidence type="ECO:0000256" key="4">
    <source>
        <dbReference type="ARBA" id="ARBA00022989"/>
    </source>
</evidence>
<keyword evidence="14" id="KW-1185">Reference proteome</keyword>
<dbReference type="OrthoDB" id="10037294at2759"/>
<dbReference type="PROSITE" id="PS50068">
    <property type="entry name" value="LDLRA_2"/>
    <property type="match status" value="1"/>
</dbReference>
<sequence length="564" mass="64093">MIFLVFNYLLFFNPMLYVFSEGFPENVRNKRSDIDLQGCLDNFNVHKDKIIRTQDSQNMGAKYLNEIDLGSREECLHLCCETDNCDVFVFEEKNSGSCYLFHCGPPEDFKCKFTHHVNYSSGVLSVNRHLPDLESQIKLTKHEQDLTKLRNADMDSAVLKPIVHEQKTTSTTTIATSSKEFVPLPKHDAMVTDRKCSRNQFECRSTGECIAIYNACDGIPQCADASDEAPELACPGSVTTAAPMAQLVERADGGLPVPVRYNPNFQPSLSNQPNPNQQEILLQPLTQREPVQLPAVSIPDADFLRPANDPRLVNPRLYEHQLQPYVAQMPQQPPWVPRQANQMAPQIPQYEDKNTRIFNHKENGYQVPDGHEISQAQYPDNVNGRQYNKMGSYYAENSYRQPLQQENWPSGEVAYGQTNPHQDIQYQGQDGKAPTYKSESRPIEPNIINENVNPKHVQEQLAHDLKHSKEHMEHDEPAVKIAKHVHRDRYPDVIAYKIDEAGDLEDGMAKTQRGAVLAVSLGLIITFIMAIMIGCRLKMVRRRIRKGGKLYAHDADYLVNGMYL</sequence>
<dbReference type="InterPro" id="IPR023415">
    <property type="entry name" value="LDLR_class-A_CS"/>
</dbReference>
<comment type="caution">
    <text evidence="8">Lacks conserved residue(s) required for the propagation of feature annotation.</text>
</comment>
<evidence type="ECO:0000256" key="3">
    <source>
        <dbReference type="ARBA" id="ARBA00022729"/>
    </source>
</evidence>
<feature type="signal peptide" evidence="10">
    <location>
        <begin position="1"/>
        <end position="22"/>
    </location>
</feature>
<reference evidence="13" key="1">
    <citation type="submission" date="2022-01" db="EMBL/GenBank/DDBJ databases">
        <authorList>
            <person name="King R."/>
        </authorList>
    </citation>
    <scope>NUCLEOTIDE SEQUENCE</scope>
</reference>
<evidence type="ECO:0000256" key="7">
    <source>
        <dbReference type="ARBA" id="ARBA00023180"/>
    </source>
</evidence>
<evidence type="ECO:0000313" key="13">
    <source>
        <dbReference type="EMBL" id="CAH1118900.1"/>
    </source>
</evidence>
<dbReference type="SMART" id="SM00765">
    <property type="entry name" value="MANEC"/>
    <property type="match status" value="1"/>
</dbReference>
<evidence type="ECO:0000256" key="10">
    <source>
        <dbReference type="SAM" id="SignalP"/>
    </source>
</evidence>
<dbReference type="CDD" id="cd00112">
    <property type="entry name" value="LDLa"/>
    <property type="match status" value="1"/>
</dbReference>
<evidence type="ECO:0000256" key="5">
    <source>
        <dbReference type="ARBA" id="ARBA00023136"/>
    </source>
</evidence>
<organism evidence="13 14">
    <name type="scientific">Phaedon cochleariae</name>
    <name type="common">Mustard beetle</name>
    <dbReference type="NCBI Taxonomy" id="80249"/>
    <lineage>
        <taxon>Eukaryota</taxon>
        <taxon>Metazoa</taxon>
        <taxon>Ecdysozoa</taxon>
        <taxon>Arthropoda</taxon>
        <taxon>Hexapoda</taxon>
        <taxon>Insecta</taxon>
        <taxon>Pterygota</taxon>
        <taxon>Neoptera</taxon>
        <taxon>Endopterygota</taxon>
        <taxon>Coleoptera</taxon>
        <taxon>Polyphaga</taxon>
        <taxon>Cucujiformia</taxon>
        <taxon>Chrysomeloidea</taxon>
        <taxon>Chrysomelidae</taxon>
        <taxon>Chrysomelinae</taxon>
        <taxon>Chrysomelini</taxon>
        <taxon>Phaedon</taxon>
    </lineage>
</organism>
<evidence type="ECO:0000259" key="11">
    <source>
        <dbReference type="PROSITE" id="PS50948"/>
    </source>
</evidence>
<gene>
    <name evidence="13" type="ORF">PHAECO_LOCUS2874</name>
</gene>
<keyword evidence="3 10" id="KW-0732">Signal</keyword>
<dbReference type="PROSITE" id="PS50948">
    <property type="entry name" value="PAN"/>
    <property type="match status" value="1"/>
</dbReference>
<evidence type="ECO:0000313" key="14">
    <source>
        <dbReference type="Proteomes" id="UP001153737"/>
    </source>
</evidence>
<feature type="chain" id="PRO_5040279821" description="MANSC domain-containing protein" evidence="10">
    <location>
        <begin position="23"/>
        <end position="564"/>
    </location>
</feature>
<evidence type="ECO:0008006" key="15">
    <source>
        <dbReference type="Google" id="ProtNLM"/>
    </source>
</evidence>
<dbReference type="Proteomes" id="UP001153737">
    <property type="component" value="Chromosome 12"/>
</dbReference>
<accession>A0A9P0DEC8</accession>
<keyword evidence="6" id="KW-1015">Disulfide bond</keyword>
<dbReference type="InterPro" id="IPR013980">
    <property type="entry name" value="MANSC_dom"/>
</dbReference>
<feature type="domain" description="MANSC" evidence="12">
    <location>
        <begin position="45"/>
        <end position="122"/>
    </location>
</feature>
<proteinExistence type="predicted"/>
<dbReference type="GO" id="GO:0016020">
    <property type="term" value="C:membrane"/>
    <property type="evidence" value="ECO:0007669"/>
    <property type="project" value="UniProtKB-SubCell"/>
</dbReference>
<dbReference type="AlphaFoldDB" id="A0A9P0DEC8"/>
<dbReference type="PROSITE" id="PS01209">
    <property type="entry name" value="LDLRA_1"/>
    <property type="match status" value="1"/>
</dbReference>
<name>A0A9P0DEC8_PHACE</name>
<dbReference type="Gene3D" id="4.10.400.10">
    <property type="entry name" value="Low-density Lipoprotein Receptor"/>
    <property type="match status" value="1"/>
</dbReference>
<reference evidence="13" key="2">
    <citation type="submission" date="2022-10" db="EMBL/GenBank/DDBJ databases">
        <authorList>
            <consortium name="ENA_rothamsted_submissions"/>
            <consortium name="culmorum"/>
            <person name="King R."/>
        </authorList>
    </citation>
    <scope>NUCLEOTIDE SEQUENCE</scope>
</reference>
<dbReference type="Pfam" id="PF00057">
    <property type="entry name" value="Ldl_recept_a"/>
    <property type="match status" value="1"/>
</dbReference>
<feature type="domain" description="Apple" evidence="11">
    <location>
        <begin position="39"/>
        <end position="124"/>
    </location>
</feature>
<keyword evidence="7" id="KW-0325">Glycoprotein</keyword>
<protein>
    <recommendedName>
        <fullName evidence="15">MANSC domain-containing protein</fullName>
    </recommendedName>
</protein>
<keyword evidence="4 9" id="KW-1133">Transmembrane helix</keyword>
<dbReference type="PANTHER" id="PTHR46876:SF1">
    <property type="entry name" value="LOW-DENSITY LIPOPROTEIN RECEPTOR-RELATED PROTEIN 11"/>
    <property type="match status" value="1"/>
</dbReference>
<dbReference type="SUPFAM" id="SSF57424">
    <property type="entry name" value="LDL receptor-like module"/>
    <property type="match status" value="1"/>
</dbReference>
<evidence type="ECO:0000256" key="1">
    <source>
        <dbReference type="ARBA" id="ARBA00004479"/>
    </source>
</evidence>
<dbReference type="SMART" id="SM00192">
    <property type="entry name" value="LDLa"/>
    <property type="match status" value="1"/>
</dbReference>
<feature type="transmembrane region" description="Helical" evidence="9">
    <location>
        <begin position="515"/>
        <end position="535"/>
    </location>
</feature>
<dbReference type="EMBL" id="OU896718">
    <property type="protein sequence ID" value="CAH1118900.1"/>
    <property type="molecule type" value="Genomic_DNA"/>
</dbReference>
<dbReference type="InterPro" id="IPR003609">
    <property type="entry name" value="Pan_app"/>
</dbReference>
<dbReference type="PANTHER" id="PTHR46876">
    <property type="entry name" value="LOW-DENSITY LIPOPROTEIN RECEPTOR-RELATED PROTEIN 11"/>
    <property type="match status" value="1"/>
</dbReference>
<dbReference type="Pfam" id="PF07502">
    <property type="entry name" value="MANEC"/>
    <property type="match status" value="1"/>
</dbReference>
<evidence type="ECO:0000259" key="12">
    <source>
        <dbReference type="PROSITE" id="PS50986"/>
    </source>
</evidence>
<keyword evidence="5 9" id="KW-0472">Membrane</keyword>
<dbReference type="InterPro" id="IPR036055">
    <property type="entry name" value="LDL_receptor-like_sf"/>
</dbReference>
<evidence type="ECO:0000256" key="8">
    <source>
        <dbReference type="PROSITE-ProRule" id="PRU00124"/>
    </source>
</evidence>
<evidence type="ECO:0000256" key="9">
    <source>
        <dbReference type="SAM" id="Phobius"/>
    </source>
</evidence>
<evidence type="ECO:0000256" key="2">
    <source>
        <dbReference type="ARBA" id="ARBA00022692"/>
    </source>
</evidence>
<keyword evidence="2 9" id="KW-0812">Transmembrane</keyword>
<dbReference type="InterPro" id="IPR002172">
    <property type="entry name" value="LDrepeatLR_classA_rpt"/>
</dbReference>